<evidence type="ECO:0000313" key="3">
    <source>
        <dbReference type="Proteomes" id="UP001162891"/>
    </source>
</evidence>
<accession>A0ABN6MXJ7</accession>
<proteinExistence type="predicted"/>
<evidence type="ECO:0000313" key="2">
    <source>
        <dbReference type="EMBL" id="BDG05702.1"/>
    </source>
</evidence>
<keyword evidence="3" id="KW-1185">Reference proteome</keyword>
<gene>
    <name evidence="2" type="ORF">AMOR_46980</name>
</gene>
<dbReference type="RefSeq" id="WP_248354765.1">
    <property type="nucleotide sequence ID" value="NZ_AP025591.1"/>
</dbReference>
<reference evidence="3" key="1">
    <citation type="journal article" date="2022" name="Int. J. Syst. Evol. Microbiol.">
        <title>Anaeromyxobacter oryzae sp. nov., Anaeromyxobacter diazotrophicus sp. nov. and Anaeromyxobacter paludicola sp. nov., isolated from paddy soils.</title>
        <authorList>
            <person name="Itoh H."/>
            <person name="Xu Z."/>
            <person name="Mise K."/>
            <person name="Masuda Y."/>
            <person name="Ushijima N."/>
            <person name="Hayakawa C."/>
            <person name="Shiratori Y."/>
            <person name="Senoo K."/>
        </authorList>
    </citation>
    <scope>NUCLEOTIDE SEQUENCE [LARGE SCALE GENOMIC DNA]</scope>
    <source>
        <strain evidence="3">Red232</strain>
    </source>
</reference>
<organism evidence="2 3">
    <name type="scientific">Anaeromyxobacter oryzae</name>
    <dbReference type="NCBI Taxonomy" id="2918170"/>
    <lineage>
        <taxon>Bacteria</taxon>
        <taxon>Pseudomonadati</taxon>
        <taxon>Myxococcota</taxon>
        <taxon>Myxococcia</taxon>
        <taxon>Myxococcales</taxon>
        <taxon>Cystobacterineae</taxon>
        <taxon>Anaeromyxobacteraceae</taxon>
        <taxon>Anaeromyxobacter</taxon>
    </lineage>
</organism>
<dbReference type="InterPro" id="IPR027383">
    <property type="entry name" value="Znf_put"/>
</dbReference>
<dbReference type="Proteomes" id="UP001162891">
    <property type="component" value="Chromosome"/>
</dbReference>
<evidence type="ECO:0000259" key="1">
    <source>
        <dbReference type="Pfam" id="PF13490"/>
    </source>
</evidence>
<name>A0ABN6MXJ7_9BACT</name>
<sequence length="195" mass="20965">MTTDLRCVTWDDLADWWAGDLAPSRADALEEHLLDCDACSRRAERVGDLARAVAALARSGAVAGPATSGLVSRLERDGVRVHRYRIGPGQVVPCSAWPEDQVMAAVLDVSALIGEPGSRFDLLARFGDEPVLRAEDVPLDRTTGTLTWLTPAAVERSRPVTQVSFQVVRVSGHGESIAGEYALAHEPWTGPASPR</sequence>
<dbReference type="Pfam" id="PF13490">
    <property type="entry name" value="zf-HC2"/>
    <property type="match status" value="1"/>
</dbReference>
<feature type="domain" description="Putative zinc-finger" evidence="1">
    <location>
        <begin position="11"/>
        <end position="39"/>
    </location>
</feature>
<protein>
    <recommendedName>
        <fullName evidence="1">Putative zinc-finger domain-containing protein</fullName>
    </recommendedName>
</protein>
<dbReference type="EMBL" id="AP025591">
    <property type="protein sequence ID" value="BDG05702.1"/>
    <property type="molecule type" value="Genomic_DNA"/>
</dbReference>